<dbReference type="InterPro" id="IPR007730">
    <property type="entry name" value="SPOR-like_dom"/>
</dbReference>
<keyword evidence="2" id="KW-0732">Signal</keyword>
<dbReference type="SUPFAM" id="SSF110997">
    <property type="entry name" value="Sporulation related repeat"/>
    <property type="match status" value="1"/>
</dbReference>
<dbReference type="RefSeq" id="WP_165571172.1">
    <property type="nucleotide sequence ID" value="NZ_CBCSAJ010000065.1"/>
</dbReference>
<evidence type="ECO:0000259" key="3">
    <source>
        <dbReference type="PROSITE" id="PS51724"/>
    </source>
</evidence>
<sequence>MIGRWWVLAMLIWGGAAAAQPVPPPPDGFVGGQYIDAQGCVFTRDGGAWAARMDGQRQAICGFPPSMGVRRTDPDTERVLPLTLAPPPDMETLLMEQLARDLRPGEWSGDPRPAEVRSEPVPARAPNPMQTALQDALAMAPALRQASGLSGSPDLCARLGYRPDPGGAAQGSTLGLCPGMQAEGMASALTAGARSPEPQAMPAAPTPPAAVAARARPVARAAPVRRASTAKAAKPVVAAERPEMIPPSARYVQIGAYADPDKAAAALRSLAAQGYPAGQGRLDGAALTLIMAGPFGDRQSLITALNDLRRNGYPAAVAR</sequence>
<evidence type="ECO:0000256" key="1">
    <source>
        <dbReference type="SAM" id="MobiDB-lite"/>
    </source>
</evidence>
<feature type="chain" id="PRO_5045733041" evidence="2">
    <location>
        <begin position="20"/>
        <end position="319"/>
    </location>
</feature>
<proteinExistence type="predicted"/>
<evidence type="ECO:0000313" key="4">
    <source>
        <dbReference type="EMBL" id="MFD1481826.1"/>
    </source>
</evidence>
<evidence type="ECO:0000313" key="5">
    <source>
        <dbReference type="Proteomes" id="UP001597302"/>
    </source>
</evidence>
<dbReference type="PROSITE" id="PS51724">
    <property type="entry name" value="SPOR"/>
    <property type="match status" value="1"/>
</dbReference>
<name>A0ABW4DZG1_9RHOB</name>
<keyword evidence="5" id="KW-1185">Reference proteome</keyword>
<evidence type="ECO:0000256" key="2">
    <source>
        <dbReference type="SAM" id="SignalP"/>
    </source>
</evidence>
<feature type="domain" description="SPOR" evidence="3">
    <location>
        <begin position="244"/>
        <end position="319"/>
    </location>
</feature>
<dbReference type="InterPro" id="IPR036680">
    <property type="entry name" value="SPOR-like_sf"/>
</dbReference>
<dbReference type="Gene3D" id="3.30.70.1070">
    <property type="entry name" value="Sporulation related repeat"/>
    <property type="match status" value="1"/>
</dbReference>
<dbReference type="Pfam" id="PF05036">
    <property type="entry name" value="SPOR"/>
    <property type="match status" value="1"/>
</dbReference>
<protein>
    <submittedName>
        <fullName evidence="4">SPOR domain-containing protein</fullName>
    </submittedName>
</protein>
<feature type="region of interest" description="Disordered" evidence="1">
    <location>
        <begin position="103"/>
        <end position="125"/>
    </location>
</feature>
<feature type="signal peptide" evidence="2">
    <location>
        <begin position="1"/>
        <end position="19"/>
    </location>
</feature>
<comment type="caution">
    <text evidence="4">The sequence shown here is derived from an EMBL/GenBank/DDBJ whole genome shotgun (WGS) entry which is preliminary data.</text>
</comment>
<reference evidence="5" key="1">
    <citation type="journal article" date="2019" name="Int. J. Syst. Evol. Microbiol.">
        <title>The Global Catalogue of Microorganisms (GCM) 10K type strain sequencing project: providing services to taxonomists for standard genome sequencing and annotation.</title>
        <authorList>
            <consortium name="The Broad Institute Genomics Platform"/>
            <consortium name="The Broad Institute Genome Sequencing Center for Infectious Disease"/>
            <person name="Wu L."/>
            <person name="Ma J."/>
        </authorList>
    </citation>
    <scope>NUCLEOTIDE SEQUENCE [LARGE SCALE GENOMIC DNA]</scope>
    <source>
        <strain evidence="5">CCM 8875</strain>
    </source>
</reference>
<organism evidence="4 5">
    <name type="scientific">Paracoccus nototheniae</name>
    <dbReference type="NCBI Taxonomy" id="2489002"/>
    <lineage>
        <taxon>Bacteria</taxon>
        <taxon>Pseudomonadati</taxon>
        <taxon>Pseudomonadota</taxon>
        <taxon>Alphaproteobacteria</taxon>
        <taxon>Rhodobacterales</taxon>
        <taxon>Paracoccaceae</taxon>
        <taxon>Paracoccus</taxon>
    </lineage>
</organism>
<dbReference type="EMBL" id="JBHTOQ010000022">
    <property type="protein sequence ID" value="MFD1481826.1"/>
    <property type="molecule type" value="Genomic_DNA"/>
</dbReference>
<dbReference type="Proteomes" id="UP001597302">
    <property type="component" value="Unassembled WGS sequence"/>
</dbReference>
<accession>A0ABW4DZG1</accession>
<gene>
    <name evidence="4" type="ORF">ACFQ5P_11030</name>
</gene>